<dbReference type="PIRSF" id="PIRSF019254">
    <property type="entry name" value="CFP29"/>
    <property type="match status" value="1"/>
</dbReference>
<dbReference type="NCBIfam" id="NF041155">
    <property type="entry name" value="encap_f1"/>
    <property type="match status" value="1"/>
</dbReference>
<sequence length="278" mass="29743">MEYLDRDSAPLTESEWNKIDAAVVASARTSLIGRRILNLEGPLGAGTYSLPYSVYSAKPEVAIDMNGEGENNIIEAASRKLASLPLIYADFKLSWRDIETDRKSGLALDVSASAIAAGAVAAQEDDLIFNGNKALGLEGLMNVSGRNTIKLTKWEDVGAGLADVVRAVNTLATAAHFGPYALVTSPSLYGKLVRVYASTGLLELEQIKTIVTGGVYYSNALQGDKAILLETGAQNSSLAIGQDFTTGYLGAEKMNHLFRVLETITLLVRRPQAICTLE</sequence>
<comment type="caution">
    <text evidence="5">The sequence shown here is derived from an EMBL/GenBank/DDBJ whole genome shotgun (WGS) entry which is preliminary data.</text>
</comment>
<dbReference type="PANTHER" id="PTHR37165">
    <property type="entry name" value="PEPTIDASE U56 FAMILY"/>
    <property type="match status" value="1"/>
</dbReference>
<gene>
    <name evidence="5" type="ORF">IAB06_04845</name>
</gene>
<evidence type="ECO:0000256" key="2">
    <source>
        <dbReference type="ARBA" id="ARBA00033743"/>
    </source>
</evidence>
<name>A0A9D1SL78_9FIRM</name>
<dbReference type="EMBL" id="DVNI01000074">
    <property type="protein sequence ID" value="HIU64341.1"/>
    <property type="molecule type" value="Genomic_DNA"/>
</dbReference>
<dbReference type="Proteomes" id="UP000824099">
    <property type="component" value="Unassembled WGS sequence"/>
</dbReference>
<reference evidence="5" key="2">
    <citation type="journal article" date="2021" name="PeerJ">
        <title>Extensive microbial diversity within the chicken gut microbiome revealed by metagenomics and culture.</title>
        <authorList>
            <person name="Gilroy R."/>
            <person name="Ravi A."/>
            <person name="Getino M."/>
            <person name="Pursley I."/>
            <person name="Horton D.L."/>
            <person name="Alikhan N.F."/>
            <person name="Baker D."/>
            <person name="Gharbi K."/>
            <person name="Hall N."/>
            <person name="Watson M."/>
            <person name="Adriaenssens E.M."/>
            <person name="Foster-Nyarko E."/>
            <person name="Jarju S."/>
            <person name="Secka A."/>
            <person name="Antonio M."/>
            <person name="Oren A."/>
            <person name="Chaudhuri R.R."/>
            <person name="La Ragione R."/>
            <person name="Hildebrand F."/>
            <person name="Pallen M.J."/>
        </authorList>
    </citation>
    <scope>NUCLEOTIDE SEQUENCE</scope>
    <source>
        <strain evidence="5">CHK160-1198</strain>
    </source>
</reference>
<comment type="similarity">
    <text evidence="2">Belongs to the encapsulin family. Family 1 subfamily.</text>
</comment>
<dbReference type="Gene3D" id="3.30.2400.30">
    <property type="match status" value="1"/>
</dbReference>
<dbReference type="GO" id="GO:0140737">
    <property type="term" value="C:encapsulin nanocompartment"/>
    <property type="evidence" value="ECO:0007669"/>
    <property type="project" value="UniProtKB-SubCell"/>
</dbReference>
<keyword evidence="3" id="KW-1284">Encapsulin nanocompartment</keyword>
<comment type="subcellular location">
    <subcellularLocation>
        <location evidence="1">Encapsulin nanocompartment</location>
    </subcellularLocation>
</comment>
<dbReference type="PANTHER" id="PTHR37165:SF1">
    <property type="entry name" value="TYPE 1 ENCAPSULIN SHELL PROTEIN"/>
    <property type="match status" value="1"/>
</dbReference>
<dbReference type="InterPro" id="IPR007544">
    <property type="entry name" value="ENCAP"/>
</dbReference>
<dbReference type="Gene3D" id="3.30.2320.10">
    <property type="entry name" value="hypothetical protein PF0899 domain"/>
    <property type="match status" value="1"/>
</dbReference>
<proteinExistence type="inferred from homology"/>
<evidence type="ECO:0000256" key="3">
    <source>
        <dbReference type="ARBA" id="ARBA00033787"/>
    </source>
</evidence>
<reference evidence="5" key="1">
    <citation type="submission" date="2020-10" db="EMBL/GenBank/DDBJ databases">
        <authorList>
            <person name="Gilroy R."/>
        </authorList>
    </citation>
    <scope>NUCLEOTIDE SEQUENCE</scope>
    <source>
        <strain evidence="5">CHK160-1198</strain>
    </source>
</reference>
<evidence type="ECO:0000313" key="5">
    <source>
        <dbReference type="EMBL" id="HIU64341.1"/>
    </source>
</evidence>
<organism evidence="5 6">
    <name type="scientific">Candidatus Avacidaminococcus intestinavium</name>
    <dbReference type="NCBI Taxonomy" id="2840684"/>
    <lineage>
        <taxon>Bacteria</taxon>
        <taxon>Bacillati</taxon>
        <taxon>Bacillota</taxon>
        <taxon>Negativicutes</taxon>
        <taxon>Acidaminococcales</taxon>
        <taxon>Acidaminococcaceae</taxon>
        <taxon>Acidaminococcaceae incertae sedis</taxon>
        <taxon>Candidatus Avacidaminococcus</taxon>
    </lineage>
</organism>
<evidence type="ECO:0000313" key="6">
    <source>
        <dbReference type="Proteomes" id="UP000824099"/>
    </source>
</evidence>
<dbReference type="SUPFAM" id="SSF56563">
    <property type="entry name" value="Major capsid protein gp5"/>
    <property type="match status" value="1"/>
</dbReference>
<dbReference type="InterPro" id="IPR051429">
    <property type="entry name" value="Encapsulin_nc"/>
</dbReference>
<dbReference type="AlphaFoldDB" id="A0A9D1SL78"/>
<evidence type="ECO:0000256" key="4">
    <source>
        <dbReference type="ARBA" id="ARBA00050023"/>
    </source>
</evidence>
<accession>A0A9D1SL78</accession>
<protein>
    <recommendedName>
        <fullName evidence="4">Type 1 encapsulin shell protein</fullName>
    </recommendedName>
</protein>
<evidence type="ECO:0000256" key="1">
    <source>
        <dbReference type="ARBA" id="ARBA00033738"/>
    </source>
</evidence>
<dbReference type="Pfam" id="PF04454">
    <property type="entry name" value="Linocin_M18"/>
    <property type="match status" value="1"/>
</dbReference>